<gene>
    <name evidence="2" type="ORF">CEPIT_LOCUS29082</name>
</gene>
<evidence type="ECO:0000313" key="3">
    <source>
        <dbReference type="Proteomes" id="UP001152523"/>
    </source>
</evidence>
<comment type="caution">
    <text evidence="2">The sequence shown here is derived from an EMBL/GenBank/DDBJ whole genome shotgun (WGS) entry which is preliminary data.</text>
</comment>
<organism evidence="2 3">
    <name type="scientific">Cuscuta epithymum</name>
    <dbReference type="NCBI Taxonomy" id="186058"/>
    <lineage>
        <taxon>Eukaryota</taxon>
        <taxon>Viridiplantae</taxon>
        <taxon>Streptophyta</taxon>
        <taxon>Embryophyta</taxon>
        <taxon>Tracheophyta</taxon>
        <taxon>Spermatophyta</taxon>
        <taxon>Magnoliopsida</taxon>
        <taxon>eudicotyledons</taxon>
        <taxon>Gunneridae</taxon>
        <taxon>Pentapetalae</taxon>
        <taxon>asterids</taxon>
        <taxon>lamiids</taxon>
        <taxon>Solanales</taxon>
        <taxon>Convolvulaceae</taxon>
        <taxon>Cuscuteae</taxon>
        <taxon>Cuscuta</taxon>
        <taxon>Cuscuta subgen. Cuscuta</taxon>
    </lineage>
</organism>
<protein>
    <submittedName>
        <fullName evidence="2">Uncharacterized protein</fullName>
    </submittedName>
</protein>
<evidence type="ECO:0000256" key="1">
    <source>
        <dbReference type="SAM" id="MobiDB-lite"/>
    </source>
</evidence>
<feature type="region of interest" description="Disordered" evidence="1">
    <location>
        <begin position="75"/>
        <end position="102"/>
    </location>
</feature>
<keyword evidence="3" id="KW-1185">Reference proteome</keyword>
<feature type="region of interest" description="Disordered" evidence="1">
    <location>
        <begin position="33"/>
        <end position="63"/>
    </location>
</feature>
<dbReference type="AlphaFoldDB" id="A0AAV0EZ13"/>
<dbReference type="Proteomes" id="UP001152523">
    <property type="component" value="Unassembled WGS sequence"/>
</dbReference>
<reference evidence="2" key="1">
    <citation type="submission" date="2022-07" db="EMBL/GenBank/DDBJ databases">
        <authorList>
            <person name="Macas J."/>
            <person name="Novak P."/>
            <person name="Neumann P."/>
        </authorList>
    </citation>
    <scope>NUCLEOTIDE SEQUENCE</scope>
</reference>
<evidence type="ECO:0000313" key="2">
    <source>
        <dbReference type="EMBL" id="CAH9128433.1"/>
    </source>
</evidence>
<proteinExistence type="predicted"/>
<feature type="compositionally biased region" description="Gly residues" evidence="1">
    <location>
        <begin position="52"/>
        <end position="61"/>
    </location>
</feature>
<name>A0AAV0EZ13_9ASTE</name>
<dbReference type="EMBL" id="CAMAPF010000949">
    <property type="protein sequence ID" value="CAH9128433.1"/>
    <property type="molecule type" value="Genomic_DNA"/>
</dbReference>
<accession>A0AAV0EZ13</accession>
<sequence length="120" mass="12642">MADVNILSNSKSANIMAYLFRMSCYNGCGAQASGDGGGGGWRHRSDGDGMDGDAGVGSGGGKGRRWVAMMWRQGCGSRRRGRQEAAHSPARAATGSAVSGEGGGRMCRQLVWLFLQESYF</sequence>